<dbReference type="GO" id="GO:0006508">
    <property type="term" value="P:proteolysis"/>
    <property type="evidence" value="ECO:0007669"/>
    <property type="project" value="UniProtKB-KW"/>
</dbReference>
<dbReference type="PANTHER" id="PTHR33478">
    <property type="entry name" value="EXTRACELLULAR METALLOPROTEINASE MEP"/>
    <property type="match status" value="1"/>
</dbReference>
<evidence type="ECO:0000256" key="8">
    <source>
        <dbReference type="ARBA" id="ARBA00023049"/>
    </source>
</evidence>
<feature type="binding site" evidence="11">
    <location>
        <position position="28"/>
    </location>
    <ligand>
        <name>Zn(2+)</name>
        <dbReference type="ChEBI" id="CHEBI:29105"/>
        <note>catalytic</note>
    </ligand>
</feature>
<dbReference type="PANTHER" id="PTHR33478:SF1">
    <property type="entry name" value="EXTRACELLULAR METALLOPROTEINASE MEP"/>
    <property type="match status" value="1"/>
</dbReference>
<dbReference type="CDD" id="cd09596">
    <property type="entry name" value="M36"/>
    <property type="match status" value="1"/>
</dbReference>
<keyword evidence="3 12" id="KW-0964">Secreted</keyword>
<dbReference type="Gene3D" id="1.10.390.10">
    <property type="entry name" value="Neutral Protease Domain 2"/>
    <property type="match status" value="1"/>
</dbReference>
<dbReference type="InterPro" id="IPR050371">
    <property type="entry name" value="Fungal_virulence_M36"/>
</dbReference>
<evidence type="ECO:0000256" key="5">
    <source>
        <dbReference type="ARBA" id="ARBA00022723"/>
    </source>
</evidence>
<dbReference type="Pfam" id="PF02128">
    <property type="entry name" value="Peptidase_M36"/>
    <property type="match status" value="1"/>
</dbReference>
<keyword evidence="5 11" id="KW-0479">Metal-binding</keyword>
<dbReference type="InterPro" id="IPR027268">
    <property type="entry name" value="Peptidase_M4/M1_CTD_sf"/>
</dbReference>
<gene>
    <name evidence="13" type="ORF">ONZ51_g12536</name>
</gene>
<evidence type="ECO:0000256" key="2">
    <source>
        <dbReference type="ARBA" id="ARBA00006006"/>
    </source>
</evidence>
<comment type="caution">
    <text evidence="13">The sequence shown here is derived from an EMBL/GenBank/DDBJ whole genome shotgun (WGS) entry which is preliminary data.</text>
</comment>
<evidence type="ECO:0000256" key="9">
    <source>
        <dbReference type="ARBA" id="ARBA00023145"/>
    </source>
</evidence>
<keyword evidence="7 11" id="KW-0862">Zinc</keyword>
<evidence type="ECO:0000256" key="10">
    <source>
        <dbReference type="PIRSR" id="PIRSR601842-1"/>
    </source>
</evidence>
<evidence type="ECO:0000256" key="7">
    <source>
        <dbReference type="ARBA" id="ARBA00022833"/>
    </source>
</evidence>
<dbReference type="GO" id="GO:0005615">
    <property type="term" value="C:extracellular space"/>
    <property type="evidence" value="ECO:0007669"/>
    <property type="project" value="InterPro"/>
</dbReference>
<evidence type="ECO:0000313" key="14">
    <source>
        <dbReference type="Proteomes" id="UP001215151"/>
    </source>
</evidence>
<evidence type="ECO:0000256" key="11">
    <source>
        <dbReference type="PIRSR" id="PIRSR601842-2"/>
    </source>
</evidence>
<dbReference type="InterPro" id="IPR001842">
    <property type="entry name" value="Peptidase_M36"/>
</dbReference>
<protein>
    <recommendedName>
        <fullName evidence="12">Extracellular metalloproteinase</fullName>
        <ecNumber evidence="12">3.4.24.-</ecNumber>
    </recommendedName>
    <alternativeName>
        <fullName evidence="12">Fungalysin</fullName>
    </alternativeName>
</protein>
<comment type="similarity">
    <text evidence="2 12">Belongs to the peptidase M36 family.</text>
</comment>
<keyword evidence="6 12" id="KW-0378">Hydrolase</keyword>
<evidence type="ECO:0000256" key="3">
    <source>
        <dbReference type="ARBA" id="ARBA00022525"/>
    </source>
</evidence>
<feature type="binding site" evidence="11">
    <location>
        <position position="24"/>
    </location>
    <ligand>
        <name>Zn(2+)</name>
        <dbReference type="ChEBI" id="CHEBI:29105"/>
        <note>catalytic</note>
    </ligand>
</feature>
<dbReference type="Gene3D" id="3.10.170.10">
    <property type="match status" value="1"/>
</dbReference>
<dbReference type="AlphaFoldDB" id="A0AAD7TFK7"/>
<accession>A0AAD7TFK7</accession>
<evidence type="ECO:0000256" key="12">
    <source>
        <dbReference type="RuleBase" id="RU364017"/>
    </source>
</evidence>
<dbReference type="EMBL" id="JAPEVG010000794">
    <property type="protein sequence ID" value="KAJ8455284.1"/>
    <property type="molecule type" value="Genomic_DNA"/>
</dbReference>
<keyword evidence="4 12" id="KW-0645">Protease</keyword>
<evidence type="ECO:0000256" key="1">
    <source>
        <dbReference type="ARBA" id="ARBA00004613"/>
    </source>
</evidence>
<feature type="active site" evidence="10">
    <location>
        <position position="25"/>
    </location>
</feature>
<sequence>MRMFLWDLTNPERDGALENDVVSHENTHGLTNRMTGGGTGRCLQSTEAGGLGEGWSDAFADWVEKSDGTVPDFVMGQYVTNDPAGIRTHPYSTDASVNPLRYSSVKQLNEVHNIGEVWANMLHNVYAALVGAHGWSATARTDPTGSEGNVVFLHLFIDALPLQPCNPTFLTARDAWIQADQNRYGGANKCTLWKAFASRGLGVNAKNHNDDSTVPSDCQ</sequence>
<dbReference type="EC" id="3.4.24.-" evidence="12"/>
<keyword evidence="14" id="KW-1185">Reference proteome</keyword>
<keyword evidence="9 12" id="KW-0865">Zymogen</keyword>
<evidence type="ECO:0000256" key="6">
    <source>
        <dbReference type="ARBA" id="ARBA00022801"/>
    </source>
</evidence>
<keyword evidence="8 12" id="KW-0482">Metalloprotease</keyword>
<name>A0AAD7TFK7_9APHY</name>
<reference evidence="13" key="1">
    <citation type="submission" date="2022-11" db="EMBL/GenBank/DDBJ databases">
        <title>Genome Sequence of Cubamyces cubensis.</title>
        <authorList>
            <person name="Buettner E."/>
        </authorList>
    </citation>
    <scope>NUCLEOTIDE SEQUENCE</scope>
    <source>
        <strain evidence="13">MPL-01</strain>
    </source>
</reference>
<proteinExistence type="inferred from homology"/>
<dbReference type="GO" id="GO:0008270">
    <property type="term" value="F:zinc ion binding"/>
    <property type="evidence" value="ECO:0007669"/>
    <property type="project" value="InterPro"/>
</dbReference>
<dbReference type="GO" id="GO:0004222">
    <property type="term" value="F:metalloendopeptidase activity"/>
    <property type="evidence" value="ECO:0007669"/>
    <property type="project" value="InterPro"/>
</dbReference>
<comment type="cofactor">
    <cofactor evidence="11">
        <name>Zn(2+)</name>
        <dbReference type="ChEBI" id="CHEBI:29105"/>
    </cofactor>
    <text evidence="11">Binds 1 zinc ion per subunit.</text>
</comment>
<feature type="binding site" evidence="11">
    <location>
        <position position="53"/>
    </location>
    <ligand>
        <name>Zn(2+)</name>
        <dbReference type="ChEBI" id="CHEBI:29105"/>
        <note>catalytic</note>
    </ligand>
</feature>
<dbReference type="SUPFAM" id="SSF55486">
    <property type="entry name" value="Metalloproteases ('zincins'), catalytic domain"/>
    <property type="match status" value="1"/>
</dbReference>
<evidence type="ECO:0000313" key="13">
    <source>
        <dbReference type="EMBL" id="KAJ8455284.1"/>
    </source>
</evidence>
<organism evidence="13 14">
    <name type="scientific">Trametes cubensis</name>
    <dbReference type="NCBI Taxonomy" id="1111947"/>
    <lineage>
        <taxon>Eukaryota</taxon>
        <taxon>Fungi</taxon>
        <taxon>Dikarya</taxon>
        <taxon>Basidiomycota</taxon>
        <taxon>Agaricomycotina</taxon>
        <taxon>Agaricomycetes</taxon>
        <taxon>Polyporales</taxon>
        <taxon>Polyporaceae</taxon>
        <taxon>Trametes</taxon>
    </lineage>
</organism>
<comment type="subcellular location">
    <subcellularLocation>
        <location evidence="1 12">Secreted</location>
    </subcellularLocation>
</comment>
<evidence type="ECO:0000256" key="4">
    <source>
        <dbReference type="ARBA" id="ARBA00022670"/>
    </source>
</evidence>
<dbReference type="Proteomes" id="UP001215151">
    <property type="component" value="Unassembled WGS sequence"/>
</dbReference>
<dbReference type="PRINTS" id="PR00999">
    <property type="entry name" value="FUNGALYSIN"/>
</dbReference>